<dbReference type="PANTHER" id="PTHR36922:SF1">
    <property type="entry name" value="DUF1993 DOMAIN-CONTAINING PROTEIN"/>
    <property type="match status" value="1"/>
</dbReference>
<evidence type="ECO:0000313" key="2">
    <source>
        <dbReference type="Proteomes" id="UP000799537"/>
    </source>
</evidence>
<dbReference type="RefSeq" id="XP_033664013.1">
    <property type="nucleotide sequence ID" value="XM_033808168.1"/>
</dbReference>
<dbReference type="InterPro" id="IPR018531">
    <property type="entry name" value="DUF1993"/>
</dbReference>
<dbReference type="Proteomes" id="UP000799537">
    <property type="component" value="Unassembled WGS sequence"/>
</dbReference>
<accession>A0A6A6C7P5</accession>
<sequence>MPYTIYEGFVRQTHAALSALSNILHKAEQHPNASRFPTSRLYDDMKSLSYQVLAATSQTTLALARLNKTEAPTIDLSQDVTYSYEEMQTRIQSALAALDAIDKQSVLVNVDIVEPTNLGPFTAPMSVEAYLRFQQANIFFQITTAYAILRKEGVPLGKADYITPFVQVG</sequence>
<dbReference type="SUPFAM" id="SSF109854">
    <property type="entry name" value="DinB/YfiT-like putative metalloenzymes"/>
    <property type="match status" value="1"/>
</dbReference>
<dbReference type="PANTHER" id="PTHR36922">
    <property type="entry name" value="BLL2446 PROTEIN"/>
    <property type="match status" value="1"/>
</dbReference>
<protein>
    <submittedName>
        <fullName evidence="1">Uncharacterized protein</fullName>
    </submittedName>
</protein>
<reference evidence="1" key="1">
    <citation type="journal article" date="2020" name="Stud. Mycol.">
        <title>101 Dothideomycetes genomes: a test case for predicting lifestyles and emergence of pathogens.</title>
        <authorList>
            <person name="Haridas S."/>
            <person name="Albert R."/>
            <person name="Binder M."/>
            <person name="Bloem J."/>
            <person name="Labutti K."/>
            <person name="Salamov A."/>
            <person name="Andreopoulos B."/>
            <person name="Baker S."/>
            <person name="Barry K."/>
            <person name="Bills G."/>
            <person name="Bluhm B."/>
            <person name="Cannon C."/>
            <person name="Castanera R."/>
            <person name="Culley D."/>
            <person name="Daum C."/>
            <person name="Ezra D."/>
            <person name="Gonzalez J."/>
            <person name="Henrissat B."/>
            <person name="Kuo A."/>
            <person name="Liang C."/>
            <person name="Lipzen A."/>
            <person name="Lutzoni F."/>
            <person name="Magnuson J."/>
            <person name="Mondo S."/>
            <person name="Nolan M."/>
            <person name="Ohm R."/>
            <person name="Pangilinan J."/>
            <person name="Park H.-J."/>
            <person name="Ramirez L."/>
            <person name="Alfaro M."/>
            <person name="Sun H."/>
            <person name="Tritt A."/>
            <person name="Yoshinaga Y."/>
            <person name="Zwiers L.-H."/>
            <person name="Turgeon B."/>
            <person name="Goodwin S."/>
            <person name="Spatafora J."/>
            <person name="Crous P."/>
            <person name="Grigoriev I."/>
        </authorList>
    </citation>
    <scope>NUCLEOTIDE SEQUENCE</scope>
    <source>
        <strain evidence="1">ATCC 36951</strain>
    </source>
</reference>
<proteinExistence type="predicted"/>
<name>A0A6A6C7P5_ZASCE</name>
<gene>
    <name evidence="1" type="ORF">M409DRAFT_26569</name>
</gene>
<dbReference type="Gene3D" id="1.20.120.450">
    <property type="entry name" value="dinb family like domain"/>
    <property type="match status" value="1"/>
</dbReference>
<keyword evidence="2" id="KW-1185">Reference proteome</keyword>
<dbReference type="GeneID" id="54561440"/>
<organism evidence="1 2">
    <name type="scientific">Zasmidium cellare ATCC 36951</name>
    <dbReference type="NCBI Taxonomy" id="1080233"/>
    <lineage>
        <taxon>Eukaryota</taxon>
        <taxon>Fungi</taxon>
        <taxon>Dikarya</taxon>
        <taxon>Ascomycota</taxon>
        <taxon>Pezizomycotina</taxon>
        <taxon>Dothideomycetes</taxon>
        <taxon>Dothideomycetidae</taxon>
        <taxon>Mycosphaerellales</taxon>
        <taxon>Mycosphaerellaceae</taxon>
        <taxon>Zasmidium</taxon>
    </lineage>
</organism>
<dbReference type="AlphaFoldDB" id="A0A6A6C7P5"/>
<dbReference type="Pfam" id="PF09351">
    <property type="entry name" value="DUF1993"/>
    <property type="match status" value="1"/>
</dbReference>
<dbReference type="InterPro" id="IPR034660">
    <property type="entry name" value="DinB/YfiT-like"/>
</dbReference>
<dbReference type="OrthoDB" id="3724345at2759"/>
<dbReference type="EMBL" id="ML993610">
    <property type="protein sequence ID" value="KAF2163124.1"/>
    <property type="molecule type" value="Genomic_DNA"/>
</dbReference>
<evidence type="ECO:0000313" key="1">
    <source>
        <dbReference type="EMBL" id="KAF2163124.1"/>
    </source>
</evidence>